<dbReference type="GO" id="GO:0015031">
    <property type="term" value="P:protein transport"/>
    <property type="evidence" value="ECO:0007669"/>
    <property type="project" value="UniProtKB-KW"/>
</dbReference>
<dbReference type="InterPro" id="IPR046364">
    <property type="entry name" value="Exo70_C"/>
</dbReference>
<dbReference type="EMBL" id="CM027689">
    <property type="protein sequence ID" value="KAG0516286.1"/>
    <property type="molecule type" value="Genomic_DNA"/>
</dbReference>
<dbReference type="PANTHER" id="PTHR12542">
    <property type="entry name" value="EXOCYST COMPLEX PROTEIN EXO70"/>
    <property type="match status" value="1"/>
</dbReference>
<reference evidence="6" key="2">
    <citation type="submission" date="2020-10" db="EMBL/GenBank/DDBJ databases">
        <authorList>
            <person name="Cooper E.A."/>
            <person name="Brenton Z.W."/>
            <person name="Flinn B.S."/>
            <person name="Jenkins J."/>
            <person name="Shu S."/>
            <person name="Flowers D."/>
            <person name="Luo F."/>
            <person name="Wang Y."/>
            <person name="Xia P."/>
            <person name="Barry K."/>
            <person name="Daum C."/>
            <person name="Lipzen A."/>
            <person name="Yoshinaga Y."/>
            <person name="Schmutz J."/>
            <person name="Saski C."/>
            <person name="Vermerris W."/>
            <person name="Kresovich S."/>
        </authorList>
    </citation>
    <scope>NUCLEOTIDE SEQUENCE</scope>
</reference>
<sequence>MEATATRRDGGPGEQRHEQIGSAAGSYTVSSSSRSGTIVSSTAYTSGASRSSGLELIKIHGYEHLSWRWGERTKEEKMKRLIELANGGATSALNLNLNLKRWFTELSVAWVLDLPDDAVSALQLEVSRDSTRSFSGIIITRWIHAFAEIVETIRFMSTLPLPDPCSHTGDDEEQPVPNQFFLLMRVTTKILHRVKSKLFLTNDLIRDDGASIPDQIQFARFTQVAMLKMLAFVDVLVAVDHGAVLYGIPEIYKSLNLLLGMHDVLSKALHMIHVLFISSPPGEVESILFMIWRLLSTKEEKALDALCLTLNYTTTHLLKRIEDTSATQTLQQGSSDIHKVTLSVISHISFLMDNKFSLDLIVLEAYYRGKVYEDLIISQAHNRGKVYGTRIIGNQTHSDSMIIRMASRLQEKLASLSESFPDRRLILLFLLNNSHRLHQCLQSEIEPWWSSLQLYAESLVTKVDGYMQSYLQVSWAPVLSCLFNPTPHFLGKNYSPLTRFESAFREAYITQKQWKVPDPELRKKLRTAIIEQIIPGYTKYIEENNITTPRLAPQELEEMLQDLFEG</sequence>
<evidence type="ECO:0000256" key="1">
    <source>
        <dbReference type="ARBA" id="ARBA00006756"/>
    </source>
</evidence>
<keyword evidence="2 3" id="KW-0813">Transport</keyword>
<dbReference type="PANTHER" id="PTHR12542:SF137">
    <property type="entry name" value="EXOCYST SUBUNIT EXO70 FAMILY PROTEIN"/>
    <property type="match status" value="1"/>
</dbReference>
<comment type="function">
    <text evidence="3">Component of the exocyst complex.</text>
</comment>
<organism evidence="6 7">
    <name type="scientific">Sorghum bicolor</name>
    <name type="common">Sorghum</name>
    <name type="synonym">Sorghum vulgare</name>
    <dbReference type="NCBI Taxonomy" id="4558"/>
    <lineage>
        <taxon>Eukaryota</taxon>
        <taxon>Viridiplantae</taxon>
        <taxon>Streptophyta</taxon>
        <taxon>Embryophyta</taxon>
        <taxon>Tracheophyta</taxon>
        <taxon>Spermatophyta</taxon>
        <taxon>Magnoliopsida</taxon>
        <taxon>Liliopsida</taxon>
        <taxon>Poales</taxon>
        <taxon>Poaceae</taxon>
        <taxon>PACMAD clade</taxon>
        <taxon>Panicoideae</taxon>
        <taxon>Andropogonodae</taxon>
        <taxon>Andropogoneae</taxon>
        <taxon>Sorghinae</taxon>
        <taxon>Sorghum</taxon>
    </lineage>
</organism>
<comment type="caution">
    <text evidence="6">The sequence shown here is derived from an EMBL/GenBank/DDBJ whole genome shotgun (WGS) entry which is preliminary data.</text>
</comment>
<evidence type="ECO:0000256" key="3">
    <source>
        <dbReference type="RuleBase" id="RU365026"/>
    </source>
</evidence>
<name>A0A921Q787_SORBI</name>
<proteinExistence type="inferred from homology"/>
<dbReference type="GO" id="GO:0006887">
    <property type="term" value="P:exocytosis"/>
    <property type="evidence" value="ECO:0007669"/>
    <property type="project" value="UniProtKB-KW"/>
</dbReference>
<evidence type="ECO:0000313" key="6">
    <source>
        <dbReference type="EMBL" id="KAG0516286.1"/>
    </source>
</evidence>
<dbReference type="Gene3D" id="1.20.1280.170">
    <property type="entry name" value="Exocyst complex component Exo70"/>
    <property type="match status" value="1"/>
</dbReference>
<dbReference type="SUPFAM" id="SSF74788">
    <property type="entry name" value="Cullin repeat-like"/>
    <property type="match status" value="1"/>
</dbReference>
<evidence type="ECO:0000256" key="2">
    <source>
        <dbReference type="ARBA" id="ARBA00022448"/>
    </source>
</evidence>
<dbReference type="AlphaFoldDB" id="A0A921Q787"/>
<feature type="region of interest" description="Disordered" evidence="4">
    <location>
        <begin position="1"/>
        <end position="34"/>
    </location>
</feature>
<feature type="domain" description="Exocyst complex subunit Exo70 C-terminal" evidence="5">
    <location>
        <begin position="216"/>
        <end position="562"/>
    </location>
</feature>
<protein>
    <recommendedName>
        <fullName evidence="3">Exocyst subunit Exo70 family protein</fullName>
    </recommendedName>
</protein>
<feature type="compositionally biased region" description="Low complexity" evidence="4">
    <location>
        <begin position="21"/>
        <end position="34"/>
    </location>
</feature>
<dbReference type="InterPro" id="IPR016159">
    <property type="entry name" value="Cullin_repeat-like_dom_sf"/>
</dbReference>
<keyword evidence="3" id="KW-0653">Protein transport</keyword>
<dbReference type="GO" id="GO:0005546">
    <property type="term" value="F:phosphatidylinositol-4,5-bisphosphate binding"/>
    <property type="evidence" value="ECO:0007669"/>
    <property type="project" value="InterPro"/>
</dbReference>
<evidence type="ECO:0000256" key="4">
    <source>
        <dbReference type="SAM" id="MobiDB-lite"/>
    </source>
</evidence>
<dbReference type="Pfam" id="PF03081">
    <property type="entry name" value="Exo70_C"/>
    <property type="match status" value="1"/>
</dbReference>
<dbReference type="Proteomes" id="UP000807115">
    <property type="component" value="Chromosome 10"/>
</dbReference>
<evidence type="ECO:0000259" key="5">
    <source>
        <dbReference type="Pfam" id="PF03081"/>
    </source>
</evidence>
<feature type="compositionally biased region" description="Basic and acidic residues" evidence="4">
    <location>
        <begin position="1"/>
        <end position="19"/>
    </location>
</feature>
<gene>
    <name evidence="6" type="ORF">BDA96_10G349000</name>
</gene>
<dbReference type="GO" id="GO:0000145">
    <property type="term" value="C:exocyst"/>
    <property type="evidence" value="ECO:0007669"/>
    <property type="project" value="InterPro"/>
</dbReference>
<keyword evidence="3" id="KW-0268">Exocytosis</keyword>
<dbReference type="InterPro" id="IPR004140">
    <property type="entry name" value="Exo70"/>
</dbReference>
<comment type="similarity">
    <text evidence="1 3">Belongs to the EXO70 family.</text>
</comment>
<evidence type="ECO:0000313" key="7">
    <source>
        <dbReference type="Proteomes" id="UP000807115"/>
    </source>
</evidence>
<reference evidence="6" key="1">
    <citation type="journal article" date="2019" name="BMC Genomics">
        <title>A new reference genome for Sorghum bicolor reveals high levels of sequence similarity between sweet and grain genotypes: implications for the genetics of sugar metabolism.</title>
        <authorList>
            <person name="Cooper E.A."/>
            <person name="Brenton Z.W."/>
            <person name="Flinn B.S."/>
            <person name="Jenkins J."/>
            <person name="Shu S."/>
            <person name="Flowers D."/>
            <person name="Luo F."/>
            <person name="Wang Y."/>
            <person name="Xia P."/>
            <person name="Barry K."/>
            <person name="Daum C."/>
            <person name="Lipzen A."/>
            <person name="Yoshinaga Y."/>
            <person name="Schmutz J."/>
            <person name="Saski C."/>
            <person name="Vermerris W."/>
            <person name="Kresovich S."/>
        </authorList>
    </citation>
    <scope>NUCLEOTIDE SEQUENCE</scope>
</reference>
<accession>A0A921Q787</accession>